<dbReference type="NCBIfam" id="TIGR03916">
    <property type="entry name" value="rSAM_link_UDG"/>
    <property type="match status" value="1"/>
</dbReference>
<protein>
    <submittedName>
        <fullName evidence="7">Radical SAM domain protein</fullName>
    </submittedName>
</protein>
<dbReference type="SFLD" id="SFLDG01102">
    <property type="entry name" value="Uncharacterised_Radical_SAM_Su"/>
    <property type="match status" value="1"/>
</dbReference>
<dbReference type="PATRIC" id="fig|991778.3.peg.5218"/>
<comment type="caution">
    <text evidence="7">The sequence shown here is derived from an EMBL/GenBank/DDBJ whole genome shotgun (WGS) entry which is preliminary data.</text>
</comment>
<keyword evidence="4" id="KW-0408">Iron</keyword>
<evidence type="ECO:0000256" key="4">
    <source>
        <dbReference type="ARBA" id="ARBA00023004"/>
    </source>
</evidence>
<keyword evidence="3" id="KW-0479">Metal-binding</keyword>
<organism evidence="7 8">
    <name type="scientific">Rhodopirellula baltica WH47</name>
    <dbReference type="NCBI Taxonomy" id="991778"/>
    <lineage>
        <taxon>Bacteria</taxon>
        <taxon>Pseudomonadati</taxon>
        <taxon>Planctomycetota</taxon>
        <taxon>Planctomycetia</taxon>
        <taxon>Pirellulales</taxon>
        <taxon>Pirellulaceae</taxon>
        <taxon>Rhodopirellula</taxon>
    </lineage>
</organism>
<dbReference type="EMBL" id="AFAR01000246">
    <property type="protein sequence ID" value="EGF25158.1"/>
    <property type="molecule type" value="Genomic_DNA"/>
</dbReference>
<dbReference type="AlphaFoldDB" id="F2AYX3"/>
<name>F2AYX3_RHOBT</name>
<keyword evidence="2" id="KW-0949">S-adenosyl-L-methionine</keyword>
<dbReference type="SFLD" id="SFLDS00029">
    <property type="entry name" value="Radical_SAM"/>
    <property type="match status" value="1"/>
</dbReference>
<dbReference type="SUPFAM" id="SSF47781">
    <property type="entry name" value="RuvA domain 2-like"/>
    <property type="match status" value="1"/>
</dbReference>
<accession>F2AYX3</accession>
<dbReference type="InterPro" id="IPR010994">
    <property type="entry name" value="RuvA_2-like"/>
</dbReference>
<dbReference type="PANTHER" id="PTHR21180">
    <property type="entry name" value="ENDONUCLEASE/EXONUCLEASE/PHOSPHATASE FAMILY DOMAIN-CONTAINING PROTEIN 1"/>
    <property type="match status" value="1"/>
</dbReference>
<gene>
    <name evidence="7" type="ORF">RBWH47_04709</name>
</gene>
<evidence type="ECO:0000313" key="8">
    <source>
        <dbReference type="Proteomes" id="UP000006222"/>
    </source>
</evidence>
<evidence type="ECO:0000256" key="3">
    <source>
        <dbReference type="ARBA" id="ARBA00022723"/>
    </source>
</evidence>
<dbReference type="Gene3D" id="1.10.150.320">
    <property type="entry name" value="Photosystem II 12 kDa extrinsic protein"/>
    <property type="match status" value="1"/>
</dbReference>
<dbReference type="SUPFAM" id="SSF102114">
    <property type="entry name" value="Radical SAM enzymes"/>
    <property type="match status" value="1"/>
</dbReference>
<keyword evidence="5" id="KW-0411">Iron-sulfur</keyword>
<dbReference type="InterPro" id="IPR013785">
    <property type="entry name" value="Aldolase_TIM"/>
</dbReference>
<proteinExistence type="predicted"/>
<evidence type="ECO:0000256" key="2">
    <source>
        <dbReference type="ARBA" id="ARBA00022691"/>
    </source>
</evidence>
<dbReference type="PANTHER" id="PTHR21180:SF9">
    <property type="entry name" value="TYPE II SECRETION SYSTEM PROTEIN K"/>
    <property type="match status" value="1"/>
</dbReference>
<evidence type="ECO:0000256" key="5">
    <source>
        <dbReference type="ARBA" id="ARBA00023014"/>
    </source>
</evidence>
<dbReference type="Proteomes" id="UP000006222">
    <property type="component" value="Unassembled WGS sequence"/>
</dbReference>
<dbReference type="InterPro" id="IPR051675">
    <property type="entry name" value="Endo/Exo/Phosphatase_dom_1"/>
</dbReference>
<feature type="domain" description="Radical SAM core" evidence="6">
    <location>
        <begin position="93"/>
        <end position="336"/>
    </location>
</feature>
<evidence type="ECO:0000256" key="1">
    <source>
        <dbReference type="ARBA" id="ARBA00001966"/>
    </source>
</evidence>
<dbReference type="GO" id="GO:0046872">
    <property type="term" value="F:metal ion binding"/>
    <property type="evidence" value="ECO:0007669"/>
    <property type="project" value="UniProtKB-KW"/>
</dbReference>
<dbReference type="PROSITE" id="PS51918">
    <property type="entry name" value="RADICAL_SAM"/>
    <property type="match status" value="1"/>
</dbReference>
<dbReference type="Gene3D" id="3.20.20.70">
    <property type="entry name" value="Aldolase class I"/>
    <property type="match status" value="1"/>
</dbReference>
<dbReference type="GO" id="GO:0051536">
    <property type="term" value="F:iron-sulfur cluster binding"/>
    <property type="evidence" value="ECO:0007669"/>
    <property type="project" value="UniProtKB-KW"/>
</dbReference>
<evidence type="ECO:0000313" key="7">
    <source>
        <dbReference type="EMBL" id="EGF25158.1"/>
    </source>
</evidence>
<sequence>MRSIQRTATPDQTIGRKVCNFTDPLNNSPRNQSCGIHPTRDFMPSPSDINGKLAILADAAKYDASCASSGSKRESKGGLGSTEGMGICHSYTPDGRCVSLLKILLTNYCIYDCQYCVNRISSDTPRARFTPEQVVKLTMDFYRRNYIEGLFLSSGIIQDSDYTMGQMIEVAKTLRERESFRGYIHLKTIPNAADDLIETAGQYADRLSINIELPTVGDLKTLAPEKKRPAIEQSMDRIKIKREEITSDRKRGLRVPQFVPAGQSTQMIVGATDSTDQDILNTSSVLYGTHQLRRVYYSAYSPIPHADARLPGMSPPLVREHRLYQADWLLRFYGFEASELTTPESQNLDLDIDPKLAWALRNRESFPIDVNRASREMLLRVPGIGERGVKRILNTRRHHAIRDEDLIRIGVSYKKARPFLITSDRHPEPLSLDSVGLRDRLRPRSVQLSLFDAFESAATGQV</sequence>
<dbReference type="InterPro" id="IPR007197">
    <property type="entry name" value="rSAM"/>
</dbReference>
<comment type="cofactor">
    <cofactor evidence="1">
        <name>[4Fe-4S] cluster</name>
        <dbReference type="ChEBI" id="CHEBI:49883"/>
    </cofactor>
</comment>
<reference evidence="7 8" key="1">
    <citation type="journal article" date="2013" name="Mar. Genomics">
        <title>Expression of sulfatases in Rhodopirellula baltica and the diversity of sulfatases in the genus Rhodopirellula.</title>
        <authorList>
            <person name="Wegner C.E."/>
            <person name="Richter-Heitmann T."/>
            <person name="Klindworth A."/>
            <person name="Klockow C."/>
            <person name="Richter M."/>
            <person name="Achstetter T."/>
            <person name="Glockner F.O."/>
            <person name="Harder J."/>
        </authorList>
    </citation>
    <scope>NUCLEOTIDE SEQUENCE [LARGE SCALE GENOMIC DNA]</scope>
    <source>
        <strain evidence="7 8">WH47</strain>
    </source>
</reference>
<evidence type="ECO:0000259" key="6">
    <source>
        <dbReference type="PROSITE" id="PS51918"/>
    </source>
</evidence>
<dbReference type="InterPro" id="IPR023874">
    <property type="entry name" value="DNA_rSAM_put"/>
</dbReference>
<dbReference type="GO" id="GO:0003824">
    <property type="term" value="F:catalytic activity"/>
    <property type="evidence" value="ECO:0007669"/>
    <property type="project" value="InterPro"/>
</dbReference>
<dbReference type="CDD" id="cd01335">
    <property type="entry name" value="Radical_SAM"/>
    <property type="match status" value="1"/>
</dbReference>
<dbReference type="InterPro" id="IPR058240">
    <property type="entry name" value="rSAM_sf"/>
</dbReference>